<dbReference type="RefSeq" id="XP_056076728.1">
    <property type="nucleotide sequence ID" value="XM_056209906.1"/>
</dbReference>
<feature type="domain" description="Calcineurin-like phosphoesterase" evidence="1">
    <location>
        <begin position="73"/>
        <end position="168"/>
    </location>
</feature>
<evidence type="ECO:0000259" key="1">
    <source>
        <dbReference type="Pfam" id="PF00149"/>
    </source>
</evidence>
<reference evidence="2" key="1">
    <citation type="submission" date="2022-10" db="EMBL/GenBank/DDBJ databases">
        <title>Tapping the CABI collections for fungal endophytes: first genome assemblies for Collariella, Neodidymelliopsis, Ascochyta clinopodiicola, Didymella pomorum, Didymosphaeria variabile, Neocosmospora piperis and Neocucurbitaria cava.</title>
        <authorList>
            <person name="Hill R."/>
        </authorList>
    </citation>
    <scope>NUCLEOTIDE SEQUENCE</scope>
    <source>
        <strain evidence="2">IMI 356815</strain>
    </source>
</reference>
<proteinExistence type="predicted"/>
<dbReference type="InterPro" id="IPR004843">
    <property type="entry name" value="Calcineurin-like_PHP"/>
</dbReference>
<dbReference type="GO" id="GO:0016787">
    <property type="term" value="F:hydrolase activity"/>
    <property type="evidence" value="ECO:0007669"/>
    <property type="project" value="InterPro"/>
</dbReference>
<dbReference type="Gene3D" id="3.60.21.10">
    <property type="match status" value="1"/>
</dbReference>
<dbReference type="InterPro" id="IPR051693">
    <property type="entry name" value="UPF0046_metallophosphoest"/>
</dbReference>
<dbReference type="PANTHER" id="PTHR12905">
    <property type="entry name" value="METALLOPHOSPHOESTERASE"/>
    <property type="match status" value="1"/>
</dbReference>
<accession>A0A9W8XWD0</accession>
<dbReference type="EMBL" id="JAPEUX010000001">
    <property type="protein sequence ID" value="KAJ4360526.1"/>
    <property type="molecule type" value="Genomic_DNA"/>
</dbReference>
<dbReference type="InterPro" id="IPR029052">
    <property type="entry name" value="Metallo-depent_PP-like"/>
</dbReference>
<keyword evidence="3" id="KW-1185">Reference proteome</keyword>
<sequence>MSSSTNSSNTHLLPRSNIFRPAQPTTLQRFRNPIVFFATWLYTHQPSLSPPSPPFPPSGKLKRRDSSIAHPLRVVCISDTHNTTPTVPRGDILVHAGDLSQNGTFEEVQRAVDWISSLPHEHKLVIAGNHDLILDDVFVADAPNRVFTTEDGRRKEDLKWGDVIYLEDSMATINVRDRNITVFGSPYTPKYGNWAFQYDPAKGGKPVAR</sequence>
<evidence type="ECO:0000313" key="2">
    <source>
        <dbReference type="EMBL" id="KAJ4360526.1"/>
    </source>
</evidence>
<dbReference type="CDD" id="cd07379">
    <property type="entry name" value="MPP_239FB"/>
    <property type="match status" value="1"/>
</dbReference>
<dbReference type="OrthoDB" id="630188at2759"/>
<comment type="caution">
    <text evidence="2">The sequence shown here is derived from an EMBL/GenBank/DDBJ whole genome shotgun (WGS) entry which is preliminary data.</text>
</comment>
<dbReference type="Pfam" id="PF00149">
    <property type="entry name" value="Metallophos"/>
    <property type="match status" value="1"/>
</dbReference>
<dbReference type="GeneID" id="80904621"/>
<dbReference type="Proteomes" id="UP001140513">
    <property type="component" value="Unassembled WGS sequence"/>
</dbReference>
<protein>
    <recommendedName>
        <fullName evidence="1">Calcineurin-like phosphoesterase domain-containing protein</fullName>
    </recommendedName>
</protein>
<dbReference type="AlphaFoldDB" id="A0A9W8XWD0"/>
<evidence type="ECO:0000313" key="3">
    <source>
        <dbReference type="Proteomes" id="UP001140513"/>
    </source>
</evidence>
<organism evidence="2 3">
    <name type="scientific">Didymosphaeria variabile</name>
    <dbReference type="NCBI Taxonomy" id="1932322"/>
    <lineage>
        <taxon>Eukaryota</taxon>
        <taxon>Fungi</taxon>
        <taxon>Dikarya</taxon>
        <taxon>Ascomycota</taxon>
        <taxon>Pezizomycotina</taxon>
        <taxon>Dothideomycetes</taxon>
        <taxon>Pleosporomycetidae</taxon>
        <taxon>Pleosporales</taxon>
        <taxon>Massarineae</taxon>
        <taxon>Didymosphaeriaceae</taxon>
        <taxon>Didymosphaeria</taxon>
    </lineage>
</organism>
<dbReference type="SUPFAM" id="SSF56300">
    <property type="entry name" value="Metallo-dependent phosphatases"/>
    <property type="match status" value="1"/>
</dbReference>
<dbReference type="PANTHER" id="PTHR12905:SF0">
    <property type="entry name" value="CALCINEURIN-LIKE PHOSPHOESTERASE DOMAIN-CONTAINING PROTEIN"/>
    <property type="match status" value="1"/>
</dbReference>
<name>A0A9W8XWD0_9PLEO</name>
<gene>
    <name evidence="2" type="ORF">N0V89_001091</name>
</gene>